<feature type="region of interest" description="Disordered" evidence="1">
    <location>
        <begin position="56"/>
        <end position="75"/>
    </location>
</feature>
<accession>A0A7W5EV82</accession>
<organism evidence="2 3">
    <name type="scientific">Halomonas stenophila</name>
    <dbReference type="NCBI Taxonomy" id="795312"/>
    <lineage>
        <taxon>Bacteria</taxon>
        <taxon>Pseudomonadati</taxon>
        <taxon>Pseudomonadota</taxon>
        <taxon>Gammaproteobacteria</taxon>
        <taxon>Oceanospirillales</taxon>
        <taxon>Halomonadaceae</taxon>
        <taxon>Halomonas</taxon>
    </lineage>
</organism>
<reference evidence="2 3" key="1">
    <citation type="submission" date="2020-08" db="EMBL/GenBank/DDBJ databases">
        <title>Genomic Encyclopedia of Type Strains, Phase III (KMG-III): the genomes of soil and plant-associated and newly described type strains.</title>
        <authorList>
            <person name="Whitman W."/>
        </authorList>
    </citation>
    <scope>NUCLEOTIDE SEQUENCE [LARGE SCALE GENOMIC DNA]</scope>
    <source>
        <strain evidence="2 3">CECT 7744</strain>
    </source>
</reference>
<evidence type="ECO:0000256" key="1">
    <source>
        <dbReference type="SAM" id="MobiDB-lite"/>
    </source>
</evidence>
<dbReference type="AlphaFoldDB" id="A0A7W5EV82"/>
<evidence type="ECO:0000313" key="3">
    <source>
        <dbReference type="Proteomes" id="UP000518892"/>
    </source>
</evidence>
<gene>
    <name evidence="2" type="ORF">FHR97_001812</name>
</gene>
<proteinExistence type="predicted"/>
<protein>
    <submittedName>
        <fullName evidence="2">Uncharacterized protein</fullName>
    </submittedName>
</protein>
<dbReference type="EMBL" id="JACHXR010000004">
    <property type="protein sequence ID" value="MBB3230960.1"/>
    <property type="molecule type" value="Genomic_DNA"/>
</dbReference>
<dbReference type="Proteomes" id="UP000518892">
    <property type="component" value="Unassembled WGS sequence"/>
</dbReference>
<keyword evidence="3" id="KW-1185">Reference proteome</keyword>
<dbReference type="RefSeq" id="WP_183383461.1">
    <property type="nucleotide sequence ID" value="NZ_JACHXR010000004.1"/>
</dbReference>
<sequence>MRMRASTATLKRLEALEQQRGQRKVVALFPSLLALDEWGAIATNMQAELKANIKKDCPPQYDEADTSRLFSAGSR</sequence>
<evidence type="ECO:0000313" key="2">
    <source>
        <dbReference type="EMBL" id="MBB3230960.1"/>
    </source>
</evidence>
<comment type="caution">
    <text evidence="2">The sequence shown here is derived from an EMBL/GenBank/DDBJ whole genome shotgun (WGS) entry which is preliminary data.</text>
</comment>
<name>A0A7W5EV82_9GAMM</name>